<proteinExistence type="predicted"/>
<dbReference type="Proteomes" id="UP000694422">
    <property type="component" value="Unplaced"/>
</dbReference>
<reference evidence="1" key="2">
    <citation type="submission" date="2025-09" db="UniProtKB">
        <authorList>
            <consortium name="Ensembl"/>
        </authorList>
    </citation>
    <scope>IDENTIFICATION</scope>
</reference>
<sequence length="60" mass="7164">MSRPAATALNWKKCRFDLPRRAALQACKRIPGKFTSSHMVFAFVSWWRKHFTFKKFVVQF</sequence>
<protein>
    <submittedName>
        <fullName evidence="1">Uncharacterized protein</fullName>
    </submittedName>
</protein>
<accession>A0A8C9PYL5</accession>
<reference evidence="1" key="1">
    <citation type="submission" date="2025-08" db="UniProtKB">
        <authorList>
            <consortium name="Ensembl"/>
        </authorList>
    </citation>
    <scope>IDENTIFICATION</scope>
</reference>
<evidence type="ECO:0000313" key="1">
    <source>
        <dbReference type="Ensembl" id="ENSSDAP00000017428.1"/>
    </source>
</evidence>
<name>A0A8C9PYL5_SPEDA</name>
<keyword evidence="2" id="KW-1185">Reference proteome</keyword>
<dbReference type="Ensembl" id="ENSSDAT00000019850.1">
    <property type="protein sequence ID" value="ENSSDAP00000017428.1"/>
    <property type="gene ID" value="ENSSDAG00000015827.1"/>
</dbReference>
<evidence type="ECO:0000313" key="2">
    <source>
        <dbReference type="Proteomes" id="UP000694422"/>
    </source>
</evidence>
<organism evidence="1 2">
    <name type="scientific">Spermophilus dauricus</name>
    <name type="common">Daurian ground squirrel</name>
    <dbReference type="NCBI Taxonomy" id="99837"/>
    <lineage>
        <taxon>Eukaryota</taxon>
        <taxon>Metazoa</taxon>
        <taxon>Chordata</taxon>
        <taxon>Craniata</taxon>
        <taxon>Vertebrata</taxon>
        <taxon>Euteleostomi</taxon>
        <taxon>Mammalia</taxon>
        <taxon>Eutheria</taxon>
        <taxon>Euarchontoglires</taxon>
        <taxon>Glires</taxon>
        <taxon>Rodentia</taxon>
        <taxon>Sciuromorpha</taxon>
        <taxon>Sciuridae</taxon>
        <taxon>Xerinae</taxon>
        <taxon>Marmotini</taxon>
        <taxon>Spermophilus</taxon>
    </lineage>
</organism>
<dbReference type="AlphaFoldDB" id="A0A8C9PYL5"/>